<feature type="compositionally biased region" description="Acidic residues" evidence="1">
    <location>
        <begin position="62"/>
        <end position="80"/>
    </location>
</feature>
<feature type="region of interest" description="Disordered" evidence="1">
    <location>
        <begin position="59"/>
        <end position="80"/>
    </location>
</feature>
<keyword evidence="2" id="KW-1133">Transmembrane helix</keyword>
<proteinExistence type="predicted"/>
<evidence type="ECO:0000256" key="1">
    <source>
        <dbReference type="SAM" id="MobiDB-lite"/>
    </source>
</evidence>
<gene>
    <name evidence="3" type="ORF">HGA10_28520</name>
</gene>
<protein>
    <submittedName>
        <fullName evidence="3">Uncharacterized protein</fullName>
    </submittedName>
</protein>
<evidence type="ECO:0000256" key="2">
    <source>
        <dbReference type="SAM" id="Phobius"/>
    </source>
</evidence>
<dbReference type="Proteomes" id="UP000572007">
    <property type="component" value="Unassembled WGS sequence"/>
</dbReference>
<evidence type="ECO:0000313" key="4">
    <source>
        <dbReference type="Proteomes" id="UP000572007"/>
    </source>
</evidence>
<evidence type="ECO:0000313" key="3">
    <source>
        <dbReference type="EMBL" id="NKX91235.1"/>
    </source>
</evidence>
<comment type="caution">
    <text evidence="3">The sequence shown here is derived from an EMBL/GenBank/DDBJ whole genome shotgun (WGS) entry which is preliminary data.</text>
</comment>
<dbReference type="EMBL" id="JAAXOM010000010">
    <property type="protein sequence ID" value="NKX91235.1"/>
    <property type="molecule type" value="Genomic_DNA"/>
</dbReference>
<feature type="transmembrane region" description="Helical" evidence="2">
    <location>
        <begin position="15"/>
        <end position="36"/>
    </location>
</feature>
<name>A0A846WDM0_9NOCA</name>
<sequence>MSTGVLSVVGESTALAVWPVTAFLGVVFVVTVIALVRAERDDVPRIFAAFVGGFGFRTGPAGEEDASTETEEAALEEHDE</sequence>
<accession>A0A846WDM0</accession>
<organism evidence="3 4">
    <name type="scientific">Nocardia coubleae</name>
    <dbReference type="NCBI Taxonomy" id="356147"/>
    <lineage>
        <taxon>Bacteria</taxon>
        <taxon>Bacillati</taxon>
        <taxon>Actinomycetota</taxon>
        <taxon>Actinomycetes</taxon>
        <taxon>Mycobacteriales</taxon>
        <taxon>Nocardiaceae</taxon>
        <taxon>Nocardia</taxon>
    </lineage>
</organism>
<reference evidence="3 4" key="1">
    <citation type="submission" date="2020-04" db="EMBL/GenBank/DDBJ databases">
        <title>MicrobeNet Type strains.</title>
        <authorList>
            <person name="Nicholson A.C."/>
        </authorList>
    </citation>
    <scope>NUCLEOTIDE SEQUENCE [LARGE SCALE GENOMIC DNA]</scope>
    <source>
        <strain evidence="3 4">DSM 44960</strain>
    </source>
</reference>
<keyword evidence="2" id="KW-0812">Transmembrane</keyword>
<dbReference type="AlphaFoldDB" id="A0A846WDM0"/>
<dbReference type="RefSeq" id="WP_157105005.1">
    <property type="nucleotide sequence ID" value="NZ_JAAXOM010000010.1"/>
</dbReference>
<keyword evidence="4" id="KW-1185">Reference proteome</keyword>
<keyword evidence="2" id="KW-0472">Membrane</keyword>